<comment type="similarity">
    <text evidence="2 6">Belongs to the FAD-dependent glycerol-3-phosphate dehydrogenase family.</text>
</comment>
<feature type="domain" description="FAD dependent oxidoreductase" evidence="7">
    <location>
        <begin position="5"/>
        <end position="346"/>
    </location>
</feature>
<dbReference type="EMBL" id="QPHM01000001">
    <property type="protein sequence ID" value="RCU48016.1"/>
    <property type="molecule type" value="Genomic_DNA"/>
</dbReference>
<proteinExistence type="inferred from homology"/>
<dbReference type="PRINTS" id="PR01001">
    <property type="entry name" value="FADG3PDH"/>
</dbReference>
<comment type="catalytic activity">
    <reaction evidence="6">
        <text>a quinone + sn-glycerol 3-phosphate = dihydroxyacetone phosphate + a quinol</text>
        <dbReference type="Rhea" id="RHEA:18977"/>
        <dbReference type="ChEBI" id="CHEBI:24646"/>
        <dbReference type="ChEBI" id="CHEBI:57597"/>
        <dbReference type="ChEBI" id="CHEBI:57642"/>
        <dbReference type="ChEBI" id="CHEBI:132124"/>
        <dbReference type="EC" id="1.1.5.3"/>
    </reaction>
</comment>
<sequence length="397" mass="40696">MQTTVLVIGGGATGVGVARDLALRGVDVTLVDRGSLAAGTTGRSHGVLHSGARYAEADPSDAAACLAENRVLREVAPACLDETGGYFLHLDGDDPDYFERKRAACTDLGMAVETLSGAELRKRVPEASPAVERALAVPDAVVSPSRLVVANAAAARDAGATIHAHAPVEDVHVVDGTVAGADIGGRLGATVEADVVVNATGPWAGRCAALAGVSVPMRPTRGVMVGVDNPGVDAVLNRCRAPTDGDIVVPRGDEAVLGTTSVAVGDPDDFERSEAEIERTVAECAAMCPAVDGSVRRTYWGVRPLYAPAEADRDGRAISRGFALLDHADGGAAGFFTVVGGKLTTYRKMAEATADRVCERLGVPATCRTADRPLPGADDPAELDALCAAFGVDAPAR</sequence>
<keyword evidence="9" id="KW-1185">Reference proteome</keyword>
<evidence type="ECO:0000256" key="3">
    <source>
        <dbReference type="ARBA" id="ARBA00022630"/>
    </source>
</evidence>
<evidence type="ECO:0000259" key="7">
    <source>
        <dbReference type="Pfam" id="PF01266"/>
    </source>
</evidence>
<gene>
    <name evidence="8" type="ORF">DU504_12315</name>
</gene>
<dbReference type="InterPro" id="IPR000447">
    <property type="entry name" value="G3P_DH_FAD-dep"/>
</dbReference>
<evidence type="ECO:0000256" key="1">
    <source>
        <dbReference type="ARBA" id="ARBA00001974"/>
    </source>
</evidence>
<dbReference type="SUPFAM" id="SSF54373">
    <property type="entry name" value="FAD-linked reductases, C-terminal domain"/>
    <property type="match status" value="1"/>
</dbReference>
<dbReference type="Pfam" id="PF01266">
    <property type="entry name" value="DAO"/>
    <property type="match status" value="1"/>
</dbReference>
<protein>
    <recommendedName>
        <fullName evidence="6">Glycerol-3-phosphate dehydrogenase</fullName>
        <ecNumber evidence="6">1.1.5.3</ecNumber>
    </recommendedName>
</protein>
<dbReference type="GO" id="GO:0006072">
    <property type="term" value="P:glycerol-3-phosphate metabolic process"/>
    <property type="evidence" value="ECO:0007669"/>
    <property type="project" value="UniProtKB-UniRule"/>
</dbReference>
<dbReference type="GO" id="GO:0009331">
    <property type="term" value="C:glycerol-3-phosphate dehydrogenase (FAD) complex"/>
    <property type="evidence" value="ECO:0007669"/>
    <property type="project" value="UniProtKB-UniRule"/>
</dbReference>
<evidence type="ECO:0000313" key="8">
    <source>
        <dbReference type="EMBL" id="RCU48016.1"/>
    </source>
</evidence>
<reference evidence="8 9" key="1">
    <citation type="submission" date="2018-07" db="EMBL/GenBank/DDBJ databases">
        <title>Genome sequences of Haloplanus salinus JCM 18368T.</title>
        <authorList>
            <person name="Kim Y.B."/>
            <person name="Roh S.W."/>
        </authorList>
    </citation>
    <scope>NUCLEOTIDE SEQUENCE [LARGE SCALE GENOMIC DNA]</scope>
    <source>
        <strain evidence="8 9">JCM 18368</strain>
    </source>
</reference>
<comment type="caution">
    <text evidence="8">The sequence shown here is derived from an EMBL/GenBank/DDBJ whole genome shotgun (WGS) entry which is preliminary data.</text>
</comment>
<dbReference type="InterPro" id="IPR006076">
    <property type="entry name" value="FAD-dep_OxRdtase"/>
</dbReference>
<evidence type="ECO:0000256" key="2">
    <source>
        <dbReference type="ARBA" id="ARBA00007330"/>
    </source>
</evidence>
<dbReference type="EC" id="1.1.5.3" evidence="6"/>
<comment type="cofactor">
    <cofactor evidence="1 6">
        <name>FAD</name>
        <dbReference type="ChEBI" id="CHEBI:57692"/>
    </cofactor>
</comment>
<keyword evidence="4" id="KW-0274">FAD</keyword>
<dbReference type="PROSITE" id="PS00978">
    <property type="entry name" value="FAD_G3PDH_2"/>
    <property type="match status" value="1"/>
</dbReference>
<organism evidence="8 9">
    <name type="scientific">Haloplanus salinus</name>
    <dbReference type="NCBI Taxonomy" id="1126245"/>
    <lineage>
        <taxon>Archaea</taxon>
        <taxon>Methanobacteriati</taxon>
        <taxon>Methanobacteriota</taxon>
        <taxon>Stenosarchaea group</taxon>
        <taxon>Halobacteria</taxon>
        <taxon>Halobacteriales</taxon>
        <taxon>Haloferacaceae</taxon>
        <taxon>Haloplanus</taxon>
    </lineage>
</organism>
<evidence type="ECO:0000256" key="4">
    <source>
        <dbReference type="ARBA" id="ARBA00022827"/>
    </source>
</evidence>
<dbReference type="AlphaFoldDB" id="A0A368NCR5"/>
<dbReference type="GO" id="GO:0004368">
    <property type="term" value="F:glycerol-3-phosphate dehydrogenase (quinone) activity"/>
    <property type="evidence" value="ECO:0007669"/>
    <property type="project" value="UniProtKB-EC"/>
</dbReference>
<accession>A0A368NCR5</accession>
<evidence type="ECO:0000256" key="6">
    <source>
        <dbReference type="RuleBase" id="RU361217"/>
    </source>
</evidence>
<evidence type="ECO:0000313" key="9">
    <source>
        <dbReference type="Proteomes" id="UP000252189"/>
    </source>
</evidence>
<dbReference type="SUPFAM" id="SSF51905">
    <property type="entry name" value="FAD/NAD(P)-binding domain"/>
    <property type="match status" value="1"/>
</dbReference>
<dbReference type="PANTHER" id="PTHR11985:SF15">
    <property type="entry name" value="GLYCEROL-3-PHOSPHATE DEHYDROGENASE, MITOCHONDRIAL"/>
    <property type="match status" value="1"/>
</dbReference>
<dbReference type="InterPro" id="IPR036188">
    <property type="entry name" value="FAD/NAD-bd_sf"/>
</dbReference>
<dbReference type="Gene3D" id="3.50.50.60">
    <property type="entry name" value="FAD/NAD(P)-binding domain"/>
    <property type="match status" value="3"/>
</dbReference>
<dbReference type="OrthoDB" id="36306at2157"/>
<keyword evidence="3 6" id="KW-0285">Flavoprotein</keyword>
<name>A0A368NCR5_9EURY</name>
<dbReference type="PROSITE" id="PS00977">
    <property type="entry name" value="FAD_G3PDH_1"/>
    <property type="match status" value="1"/>
</dbReference>
<evidence type="ECO:0000256" key="5">
    <source>
        <dbReference type="ARBA" id="ARBA00023002"/>
    </source>
</evidence>
<dbReference type="RefSeq" id="WP_114449600.1">
    <property type="nucleotide sequence ID" value="NZ_QPHM01000001.1"/>
</dbReference>
<dbReference type="PANTHER" id="PTHR11985">
    <property type="entry name" value="GLYCEROL-3-PHOSPHATE DEHYDROGENASE"/>
    <property type="match status" value="1"/>
</dbReference>
<dbReference type="Proteomes" id="UP000252189">
    <property type="component" value="Unassembled WGS sequence"/>
</dbReference>
<keyword evidence="5 6" id="KW-0560">Oxidoreductase</keyword>